<protein>
    <recommendedName>
        <fullName evidence="11">Vitamin K epoxide reductase domain-containing protein</fullName>
    </recommendedName>
</protein>
<keyword evidence="6" id="KW-0560">Oxidoreductase</keyword>
<dbReference type="Pfam" id="PF07884">
    <property type="entry name" value="VKOR"/>
    <property type="match status" value="1"/>
</dbReference>
<dbReference type="CDD" id="cd12916">
    <property type="entry name" value="VKOR_1"/>
    <property type="match status" value="1"/>
</dbReference>
<feature type="transmembrane region" description="Helical" evidence="10">
    <location>
        <begin position="60"/>
        <end position="82"/>
    </location>
</feature>
<dbReference type="GO" id="GO:0048038">
    <property type="term" value="F:quinone binding"/>
    <property type="evidence" value="ECO:0007669"/>
    <property type="project" value="UniProtKB-KW"/>
</dbReference>
<evidence type="ECO:0000256" key="10">
    <source>
        <dbReference type="SAM" id="Phobius"/>
    </source>
</evidence>
<evidence type="ECO:0000256" key="2">
    <source>
        <dbReference type="ARBA" id="ARBA00006214"/>
    </source>
</evidence>
<evidence type="ECO:0000313" key="13">
    <source>
        <dbReference type="Proteomes" id="UP000646053"/>
    </source>
</evidence>
<dbReference type="AlphaFoldDB" id="A0A8J7Z3M3"/>
<dbReference type="PANTHER" id="PTHR34573">
    <property type="entry name" value="VKC DOMAIN-CONTAINING PROTEIN"/>
    <property type="match status" value="1"/>
</dbReference>
<dbReference type="GO" id="GO:0016491">
    <property type="term" value="F:oxidoreductase activity"/>
    <property type="evidence" value="ECO:0007669"/>
    <property type="project" value="UniProtKB-KW"/>
</dbReference>
<gene>
    <name evidence="12" type="ORF">GS601_21395</name>
</gene>
<evidence type="ECO:0000256" key="7">
    <source>
        <dbReference type="ARBA" id="ARBA00023136"/>
    </source>
</evidence>
<comment type="caution">
    <text evidence="12">The sequence shown here is derived from an EMBL/GenBank/DDBJ whole genome shotgun (WGS) entry which is preliminary data.</text>
</comment>
<evidence type="ECO:0000259" key="11">
    <source>
        <dbReference type="SMART" id="SM00756"/>
    </source>
</evidence>
<keyword evidence="5 10" id="KW-1133">Transmembrane helix</keyword>
<evidence type="ECO:0000256" key="8">
    <source>
        <dbReference type="ARBA" id="ARBA00023157"/>
    </source>
</evidence>
<dbReference type="SMART" id="SM00756">
    <property type="entry name" value="VKc"/>
    <property type="match status" value="1"/>
</dbReference>
<comment type="similarity">
    <text evidence="2">Belongs to the VKOR family.</text>
</comment>
<sequence length="331" mass="36261">MTRRRSTPWIHRWSRPLIGAIATLGILNTGYITYNKLFSQAVACPSGGCERVLESPYATIFGLPLSLFGLLAYLAIAVFALVPLVVSPEHKKSLRTSLENSTWLLLFAGTTAMLLFSGYLMYIMFSKFVANYGVNGVCYFCIASALFATAMFTLTLIGREWNDRGQLFFVGAIVSMVTLITTLAVYAPIGRVNANAATIGDANGNAYFLVENSSGEAELGLARHLKQTGAKMYSAYWCPHCCEQKQLFGKEAMNEIPNVECADGGKDAQVETCKAIAPEIEKQTGKGFGFPTWEINGKYYGGRQTLEELAQNSGYTGPQNFQNSFKACRQP</sequence>
<keyword evidence="8" id="KW-1015">Disulfide bond</keyword>
<dbReference type="PANTHER" id="PTHR34573:SF1">
    <property type="entry name" value="VITAMIN K EPOXIDE REDUCTASE DOMAIN-CONTAINING PROTEIN"/>
    <property type="match status" value="1"/>
</dbReference>
<organism evidence="12 13">
    <name type="scientific">Myxacorys almedinensis A</name>
    <dbReference type="NCBI Taxonomy" id="2690445"/>
    <lineage>
        <taxon>Bacteria</taxon>
        <taxon>Bacillati</taxon>
        <taxon>Cyanobacteriota</taxon>
        <taxon>Cyanophyceae</taxon>
        <taxon>Leptolyngbyales</taxon>
        <taxon>Leptolyngbyaceae</taxon>
        <taxon>Myxacorys</taxon>
        <taxon>Myxacorys almedinensis</taxon>
    </lineage>
</organism>
<feature type="domain" description="Vitamin K epoxide reductase" evidence="11">
    <location>
        <begin position="11"/>
        <end position="159"/>
    </location>
</feature>
<dbReference type="InterPro" id="IPR012932">
    <property type="entry name" value="VKOR"/>
</dbReference>
<dbReference type="InterPro" id="IPR036249">
    <property type="entry name" value="Thioredoxin-like_sf"/>
</dbReference>
<feature type="transmembrane region" description="Helical" evidence="10">
    <location>
        <begin position="12"/>
        <end position="32"/>
    </location>
</feature>
<dbReference type="Gene3D" id="3.40.30.10">
    <property type="entry name" value="Glutaredoxin"/>
    <property type="match status" value="1"/>
</dbReference>
<dbReference type="Gene3D" id="1.20.1440.130">
    <property type="entry name" value="VKOR domain"/>
    <property type="match status" value="1"/>
</dbReference>
<feature type="transmembrane region" description="Helical" evidence="10">
    <location>
        <begin position="103"/>
        <end position="125"/>
    </location>
</feature>
<dbReference type="GO" id="GO:0016020">
    <property type="term" value="C:membrane"/>
    <property type="evidence" value="ECO:0007669"/>
    <property type="project" value="UniProtKB-SubCell"/>
</dbReference>
<evidence type="ECO:0000256" key="3">
    <source>
        <dbReference type="ARBA" id="ARBA00022692"/>
    </source>
</evidence>
<keyword evidence="3 10" id="KW-0812">Transmembrane</keyword>
<keyword evidence="13" id="KW-1185">Reference proteome</keyword>
<reference evidence="12" key="1">
    <citation type="submission" date="2019-12" db="EMBL/GenBank/DDBJ databases">
        <title>High-Quality draft genome sequences of three cyanobacteria isolated from the limestone walls of the Old Cathedral of Coimbra.</title>
        <authorList>
            <person name="Tiago I."/>
            <person name="Soares F."/>
            <person name="Portugal A."/>
        </authorList>
    </citation>
    <scope>NUCLEOTIDE SEQUENCE</scope>
    <source>
        <strain evidence="12">A</strain>
    </source>
</reference>
<dbReference type="InterPro" id="IPR044698">
    <property type="entry name" value="VKOR/LTO1"/>
</dbReference>
<evidence type="ECO:0000256" key="4">
    <source>
        <dbReference type="ARBA" id="ARBA00022719"/>
    </source>
</evidence>
<proteinExistence type="inferred from homology"/>
<dbReference type="SUPFAM" id="SSF52833">
    <property type="entry name" value="Thioredoxin-like"/>
    <property type="match status" value="1"/>
</dbReference>
<comment type="subcellular location">
    <subcellularLocation>
        <location evidence="1">Membrane</location>
        <topology evidence="1">Multi-pass membrane protein</topology>
    </subcellularLocation>
</comment>
<keyword evidence="7 10" id="KW-0472">Membrane</keyword>
<name>A0A8J7Z3M3_9CYAN</name>
<dbReference type="InterPro" id="IPR038354">
    <property type="entry name" value="VKOR_sf"/>
</dbReference>
<evidence type="ECO:0000313" key="12">
    <source>
        <dbReference type="EMBL" id="NDJ19812.1"/>
    </source>
</evidence>
<keyword evidence="9" id="KW-0676">Redox-active center</keyword>
<accession>A0A8J7Z3M3</accession>
<evidence type="ECO:0000256" key="6">
    <source>
        <dbReference type="ARBA" id="ARBA00023002"/>
    </source>
</evidence>
<dbReference type="EMBL" id="WVIE01000041">
    <property type="protein sequence ID" value="NDJ19812.1"/>
    <property type="molecule type" value="Genomic_DNA"/>
</dbReference>
<dbReference type="Proteomes" id="UP000646053">
    <property type="component" value="Unassembled WGS sequence"/>
</dbReference>
<dbReference type="RefSeq" id="WP_162425332.1">
    <property type="nucleotide sequence ID" value="NZ_WVIE01000041.1"/>
</dbReference>
<evidence type="ECO:0000256" key="5">
    <source>
        <dbReference type="ARBA" id="ARBA00022989"/>
    </source>
</evidence>
<feature type="transmembrane region" description="Helical" evidence="10">
    <location>
        <begin position="137"/>
        <end position="157"/>
    </location>
</feature>
<keyword evidence="4" id="KW-0874">Quinone</keyword>
<evidence type="ECO:0000256" key="9">
    <source>
        <dbReference type="ARBA" id="ARBA00023284"/>
    </source>
</evidence>
<feature type="transmembrane region" description="Helical" evidence="10">
    <location>
        <begin position="169"/>
        <end position="189"/>
    </location>
</feature>
<evidence type="ECO:0000256" key="1">
    <source>
        <dbReference type="ARBA" id="ARBA00004141"/>
    </source>
</evidence>